<dbReference type="RefSeq" id="XP_053028120.1">
    <property type="nucleotide sequence ID" value="XM_053164548.1"/>
</dbReference>
<organism evidence="2 3">
    <name type="scientific">Puccinia triticina</name>
    <dbReference type="NCBI Taxonomy" id="208348"/>
    <lineage>
        <taxon>Eukaryota</taxon>
        <taxon>Fungi</taxon>
        <taxon>Dikarya</taxon>
        <taxon>Basidiomycota</taxon>
        <taxon>Pucciniomycotina</taxon>
        <taxon>Pucciniomycetes</taxon>
        <taxon>Pucciniales</taxon>
        <taxon>Pucciniaceae</taxon>
        <taxon>Puccinia</taxon>
    </lineage>
</organism>
<sequence>MSLATTRAQGGYAAALKAPTRHPFQPRTTPPPPGTPHAPATAPGIHNISSSPRRPPARPREPSNAAFGPSQSRARGPPNDTPQRENDVPPRHKTGRYKTDEHLQHARKQIAGQHANNPQTIGEPSRSHQIPDIVASAPPPKPPPD</sequence>
<dbReference type="EMBL" id="CP110437">
    <property type="protein sequence ID" value="WAQ92565.1"/>
    <property type="molecule type" value="Genomic_DNA"/>
</dbReference>
<feature type="compositionally biased region" description="Low complexity" evidence="1">
    <location>
        <begin position="37"/>
        <end position="52"/>
    </location>
</feature>
<reference evidence="2" key="1">
    <citation type="submission" date="2022-10" db="EMBL/GenBank/DDBJ databases">
        <title>Puccinia triticina Genome sequencing and assembly.</title>
        <authorList>
            <person name="Li C."/>
        </authorList>
    </citation>
    <scope>NUCLEOTIDE SEQUENCE</scope>
    <source>
        <strain evidence="2">Pt15</strain>
    </source>
</reference>
<accession>A0ABY7D6T0</accession>
<protein>
    <submittedName>
        <fullName evidence="2">Uncharacterized protein</fullName>
    </submittedName>
</protein>
<dbReference type="GeneID" id="77805442"/>
<keyword evidence="3" id="KW-1185">Reference proteome</keyword>
<evidence type="ECO:0000313" key="3">
    <source>
        <dbReference type="Proteomes" id="UP001164743"/>
    </source>
</evidence>
<gene>
    <name evidence="2" type="ORF">PtA15_17A46</name>
</gene>
<dbReference type="Proteomes" id="UP001164743">
    <property type="component" value="Chromosome 17A"/>
</dbReference>
<evidence type="ECO:0000256" key="1">
    <source>
        <dbReference type="SAM" id="MobiDB-lite"/>
    </source>
</evidence>
<evidence type="ECO:0000313" key="2">
    <source>
        <dbReference type="EMBL" id="WAQ92565.1"/>
    </source>
</evidence>
<proteinExistence type="predicted"/>
<feature type="region of interest" description="Disordered" evidence="1">
    <location>
        <begin position="1"/>
        <end position="145"/>
    </location>
</feature>
<name>A0ABY7D6T0_9BASI</name>